<dbReference type="SUPFAM" id="SSF48371">
    <property type="entry name" value="ARM repeat"/>
    <property type="match status" value="1"/>
</dbReference>
<dbReference type="Gene3D" id="1.25.10.10">
    <property type="entry name" value="Leucine-rich Repeat Variant"/>
    <property type="match status" value="1"/>
</dbReference>
<dbReference type="PANTHER" id="PTHR19316:SF18">
    <property type="entry name" value="HSP70-BINDING PROTEIN 1"/>
    <property type="match status" value="1"/>
</dbReference>
<sequence>MAQQKQLNELLKWSINKATESEDAKPIPGERPDLEKLDPNIIDAILGKSDAQLMMEAMQVIKNPQASDDEKELAWEDFEMLIQQIDNASNIDNMKMWPPLLEELKNPNPKFREQALWSCGTATQNNPKAQAAFLREKGLSQVLEMLTSDPEKFVRAKAIYAVSGAVKHCDAAQLEFNNLGGYKILVKILEDETDISLLRKTIFFIGVLLLQDETASTQLLDQHFFHAVDRLLKHHMDDEDLIEKTLVTLKTFFETATSPIHPQTLHMIRPRILEAKKAYGDHMLAKADWDVLETKTA</sequence>
<dbReference type="EMBL" id="JAAAJB010000276">
    <property type="protein sequence ID" value="KAG0259660.1"/>
    <property type="molecule type" value="Genomic_DNA"/>
</dbReference>
<reference evidence="4" key="1">
    <citation type="journal article" date="2020" name="Fungal Divers.">
        <title>Resolving the Mortierellaceae phylogeny through synthesis of multi-gene phylogenetics and phylogenomics.</title>
        <authorList>
            <person name="Vandepol N."/>
            <person name="Liber J."/>
            <person name="Desiro A."/>
            <person name="Na H."/>
            <person name="Kennedy M."/>
            <person name="Barry K."/>
            <person name="Grigoriev I.V."/>
            <person name="Miller A.N."/>
            <person name="O'Donnell K."/>
            <person name="Stajich J.E."/>
            <person name="Bonito G."/>
        </authorList>
    </citation>
    <scope>NUCLEOTIDE SEQUENCE</scope>
    <source>
        <strain evidence="4">BC1065</strain>
    </source>
</reference>
<proteinExistence type="inferred from homology"/>
<dbReference type="PANTHER" id="PTHR19316">
    <property type="entry name" value="PROTEIN FOLDING REGULATOR"/>
    <property type="match status" value="1"/>
</dbReference>
<keyword evidence="5" id="KW-1185">Reference proteome</keyword>
<evidence type="ECO:0000256" key="2">
    <source>
        <dbReference type="ARBA" id="ARBA00022737"/>
    </source>
</evidence>
<evidence type="ECO:0000256" key="1">
    <source>
        <dbReference type="ARBA" id="ARBA00011045"/>
    </source>
</evidence>
<dbReference type="InterPro" id="IPR016024">
    <property type="entry name" value="ARM-type_fold"/>
</dbReference>
<evidence type="ECO:0000259" key="3">
    <source>
        <dbReference type="Pfam" id="PF08609"/>
    </source>
</evidence>
<comment type="caution">
    <text evidence="4">The sequence shown here is derived from an EMBL/GenBank/DDBJ whole genome shotgun (WGS) entry which is preliminary data.</text>
</comment>
<protein>
    <submittedName>
        <fullName evidence="4">Hsp70 nucleotide exchange factor fes1</fullName>
    </submittedName>
</protein>
<evidence type="ECO:0000313" key="5">
    <source>
        <dbReference type="Proteomes" id="UP000807716"/>
    </source>
</evidence>
<dbReference type="Proteomes" id="UP000807716">
    <property type="component" value="Unassembled WGS sequence"/>
</dbReference>
<dbReference type="InterPro" id="IPR050693">
    <property type="entry name" value="Hsp70_NEF-Inhibitors"/>
</dbReference>
<organism evidence="4 5">
    <name type="scientific">Actinomortierella ambigua</name>
    <dbReference type="NCBI Taxonomy" id="1343610"/>
    <lineage>
        <taxon>Eukaryota</taxon>
        <taxon>Fungi</taxon>
        <taxon>Fungi incertae sedis</taxon>
        <taxon>Mucoromycota</taxon>
        <taxon>Mortierellomycotina</taxon>
        <taxon>Mortierellomycetes</taxon>
        <taxon>Mortierellales</taxon>
        <taxon>Mortierellaceae</taxon>
        <taxon>Actinomortierella</taxon>
    </lineage>
</organism>
<feature type="domain" description="Nucleotide exchange factor Fes1" evidence="3">
    <location>
        <begin position="7"/>
        <end position="91"/>
    </location>
</feature>
<evidence type="ECO:0000313" key="4">
    <source>
        <dbReference type="EMBL" id="KAG0259660.1"/>
    </source>
</evidence>
<comment type="similarity">
    <text evidence="1">Belongs to the FES1 family.</text>
</comment>
<dbReference type="GO" id="GO:0000774">
    <property type="term" value="F:adenyl-nucleotide exchange factor activity"/>
    <property type="evidence" value="ECO:0007669"/>
    <property type="project" value="TreeGrafter"/>
</dbReference>
<dbReference type="InterPro" id="IPR013918">
    <property type="entry name" value="Nucleotide_exch_fac_Fes1"/>
</dbReference>
<keyword evidence="2" id="KW-0677">Repeat</keyword>
<dbReference type="OrthoDB" id="10250458at2759"/>
<dbReference type="InterPro" id="IPR011989">
    <property type="entry name" value="ARM-like"/>
</dbReference>
<gene>
    <name evidence="4" type="primary">FES1</name>
    <name evidence="4" type="ORF">DFQ27_003944</name>
</gene>
<name>A0A9P6Q4E7_9FUNG</name>
<dbReference type="Pfam" id="PF08609">
    <property type="entry name" value="Fes1"/>
    <property type="match status" value="1"/>
</dbReference>
<dbReference type="AlphaFoldDB" id="A0A9P6Q4E7"/>
<accession>A0A9P6Q4E7</accession>
<dbReference type="GO" id="GO:0005783">
    <property type="term" value="C:endoplasmic reticulum"/>
    <property type="evidence" value="ECO:0007669"/>
    <property type="project" value="TreeGrafter"/>
</dbReference>